<dbReference type="SUPFAM" id="SSF54637">
    <property type="entry name" value="Thioesterase/thiol ester dehydrase-isomerase"/>
    <property type="match status" value="1"/>
</dbReference>
<dbReference type="CDD" id="cd03454">
    <property type="entry name" value="YdeM"/>
    <property type="match status" value="1"/>
</dbReference>
<evidence type="ECO:0000313" key="3">
    <source>
        <dbReference type="EMBL" id="MCH6170802.1"/>
    </source>
</evidence>
<dbReference type="EMBL" id="JAKXMK010000036">
    <property type="protein sequence ID" value="MCH6170802.1"/>
    <property type="molecule type" value="Genomic_DNA"/>
</dbReference>
<accession>A0ABS9TQI0</accession>
<dbReference type="Gene3D" id="3.10.129.10">
    <property type="entry name" value="Hotdog Thioesterase"/>
    <property type="match status" value="1"/>
</dbReference>
<evidence type="ECO:0000259" key="2">
    <source>
        <dbReference type="Pfam" id="PF01575"/>
    </source>
</evidence>
<feature type="domain" description="MaoC-like" evidence="2">
    <location>
        <begin position="38"/>
        <end position="133"/>
    </location>
</feature>
<evidence type="ECO:0000256" key="1">
    <source>
        <dbReference type="ARBA" id="ARBA00005254"/>
    </source>
</evidence>
<keyword evidence="4" id="KW-1185">Reference proteome</keyword>
<dbReference type="PANTHER" id="PTHR43664">
    <property type="entry name" value="MONOAMINE OXIDASE-RELATED"/>
    <property type="match status" value="1"/>
</dbReference>
<dbReference type="InterPro" id="IPR002539">
    <property type="entry name" value="MaoC-like_dom"/>
</dbReference>
<dbReference type="Pfam" id="PF01575">
    <property type="entry name" value="MaoC_dehydratas"/>
    <property type="match status" value="1"/>
</dbReference>
<organism evidence="3 4">
    <name type="scientific">Pseudonocardia alaniniphila</name>
    <dbReference type="NCBI Taxonomy" id="75291"/>
    <lineage>
        <taxon>Bacteria</taxon>
        <taxon>Bacillati</taxon>
        <taxon>Actinomycetota</taxon>
        <taxon>Actinomycetes</taxon>
        <taxon>Pseudonocardiales</taxon>
        <taxon>Pseudonocardiaceae</taxon>
        <taxon>Pseudonocardia</taxon>
    </lineage>
</organism>
<comment type="caution">
    <text evidence="3">The sequence shown here is derived from an EMBL/GenBank/DDBJ whole genome shotgun (WGS) entry which is preliminary data.</text>
</comment>
<protein>
    <submittedName>
        <fullName evidence="3">MaoC family dehydratase</fullName>
    </submittedName>
</protein>
<dbReference type="Proteomes" id="UP001299970">
    <property type="component" value="Unassembled WGS sequence"/>
</dbReference>
<name>A0ABS9TQI0_9PSEU</name>
<proteinExistence type="inferred from homology"/>
<gene>
    <name evidence="3" type="ORF">MMF94_34290</name>
</gene>
<sequence length="169" mass="19060">MARTATKSRTLSETDFSAPTDDRYFEDYQLGAVYEYGHLAVSEEAIIDFAEQFDPQPIHTDERFAATGPFNGLIASGWHSAGLAMRLFADHYLSRVASLASPGVDEVRWQVPLRPGDSVRLRTTIVEARLSRSKDDRGMVVTLAELFNQNDQLPIRFRVMNILGRRPRS</sequence>
<reference evidence="3 4" key="1">
    <citation type="submission" date="2022-03" db="EMBL/GenBank/DDBJ databases">
        <title>Pseudonocardia alaer sp. nov., a novel actinomycete isolated from reed forest soil.</title>
        <authorList>
            <person name="Wang L."/>
        </authorList>
    </citation>
    <scope>NUCLEOTIDE SEQUENCE [LARGE SCALE GENOMIC DNA]</scope>
    <source>
        <strain evidence="3 4">Y-16303</strain>
    </source>
</reference>
<dbReference type="PANTHER" id="PTHR43664:SF1">
    <property type="entry name" value="BETA-METHYLMALYL-COA DEHYDRATASE"/>
    <property type="match status" value="1"/>
</dbReference>
<dbReference type="InterPro" id="IPR052342">
    <property type="entry name" value="MCH/BMMD"/>
</dbReference>
<dbReference type="RefSeq" id="WP_241041608.1">
    <property type="nucleotide sequence ID" value="NZ_JBHUCQ010000014.1"/>
</dbReference>
<evidence type="ECO:0000313" key="4">
    <source>
        <dbReference type="Proteomes" id="UP001299970"/>
    </source>
</evidence>
<dbReference type="InterPro" id="IPR029069">
    <property type="entry name" value="HotDog_dom_sf"/>
</dbReference>
<comment type="similarity">
    <text evidence="1">Belongs to the enoyl-CoA hydratase/isomerase family.</text>
</comment>